<evidence type="ECO:0000313" key="2">
    <source>
        <dbReference type="Proteomes" id="UP000315395"/>
    </source>
</evidence>
<proteinExistence type="predicted"/>
<dbReference type="OrthoDB" id="3265836at2"/>
<sequence length="444" mass="46486">MSPVRDRVAEAVSQAAGLADTVGGRLTGALRRRVRTVRERAARQEAAASGQSPVPPTADPRVAALAFGGGYLVRSLAVPPPPVVAGWPTRTLGDRAYHARTPMTYSMTSAGQAVVLLGYPVDVDAGLSDAQAIADRLAEVADGRTAHAGTVHADTAHAGTGDPHDAVQRAAAYLGGRWTLFLQDADGGLMVLPDALASQPVWHSPDGAVIGSHEALVTKGAVLPVNSVLEVTSGHDVRVRDLHLDDGTGSESAGATYEQFRERLVAHTHLLTETGLAGVALTAGPASHAVLAAHLPHHTQDDFAFTNFATDSAREGRGPAMDLFGASALAHRLGIAHRVVRAVDPPAGSVFEAAYQSTWPNGDSIATAYARHQLPPDTVELHSAGAQTHDVASWQAVPDEVRDGDLSHRVALPFNDRRLLDMLCSQPSGQSFVARLAEELPPGE</sequence>
<dbReference type="AlphaFoldDB" id="A0A516G6H0"/>
<dbReference type="Proteomes" id="UP000315395">
    <property type="component" value="Chromosome"/>
</dbReference>
<evidence type="ECO:0000313" key="1">
    <source>
        <dbReference type="EMBL" id="QDO87109.1"/>
    </source>
</evidence>
<reference evidence="1 2" key="1">
    <citation type="submission" date="2019-07" db="EMBL/GenBank/DDBJ databases">
        <title>complete genome sequencing of Ornithinimicrobium sp. H23M54.</title>
        <authorList>
            <person name="Bae J.-W."/>
            <person name="Lee S.-Y."/>
        </authorList>
    </citation>
    <scope>NUCLEOTIDE SEQUENCE [LARGE SCALE GENOMIC DNA]</scope>
    <source>
        <strain evidence="1 2">H23M54</strain>
    </source>
</reference>
<keyword evidence="2" id="KW-1185">Reference proteome</keyword>
<organism evidence="1 2">
    <name type="scientific">Ornithinimicrobium ciconiae</name>
    <dbReference type="NCBI Taxonomy" id="2594265"/>
    <lineage>
        <taxon>Bacteria</taxon>
        <taxon>Bacillati</taxon>
        <taxon>Actinomycetota</taxon>
        <taxon>Actinomycetes</taxon>
        <taxon>Micrococcales</taxon>
        <taxon>Ornithinimicrobiaceae</taxon>
        <taxon>Ornithinimicrobium</taxon>
    </lineage>
</organism>
<accession>A0A516G6H0</accession>
<dbReference type="RefSeq" id="WP_143781767.1">
    <property type="nucleotide sequence ID" value="NZ_CP041616.1"/>
</dbReference>
<name>A0A516G6H0_9MICO</name>
<dbReference type="KEGG" id="orz:FNH13_01200"/>
<gene>
    <name evidence="1" type="ORF">FNH13_01200</name>
</gene>
<dbReference type="EMBL" id="CP041616">
    <property type="protein sequence ID" value="QDO87109.1"/>
    <property type="molecule type" value="Genomic_DNA"/>
</dbReference>
<protein>
    <submittedName>
        <fullName evidence="1">Uncharacterized protein</fullName>
    </submittedName>
</protein>